<reference evidence="2 4" key="1">
    <citation type="journal article" date="2011" name="Nature">
        <title>The Medicago genome provides insight into the evolution of rhizobial symbioses.</title>
        <authorList>
            <person name="Young N.D."/>
            <person name="Debelle F."/>
            <person name="Oldroyd G.E."/>
            <person name="Geurts R."/>
            <person name="Cannon S.B."/>
            <person name="Udvardi M.K."/>
            <person name="Benedito V.A."/>
            <person name="Mayer K.F."/>
            <person name="Gouzy J."/>
            <person name="Schoof H."/>
            <person name="Van de Peer Y."/>
            <person name="Proost S."/>
            <person name="Cook D.R."/>
            <person name="Meyers B.C."/>
            <person name="Spannagl M."/>
            <person name="Cheung F."/>
            <person name="De Mita S."/>
            <person name="Krishnakumar V."/>
            <person name="Gundlach H."/>
            <person name="Zhou S."/>
            <person name="Mudge J."/>
            <person name="Bharti A.K."/>
            <person name="Murray J.D."/>
            <person name="Naoumkina M.A."/>
            <person name="Rosen B."/>
            <person name="Silverstein K.A."/>
            <person name="Tang H."/>
            <person name="Rombauts S."/>
            <person name="Zhao P.X."/>
            <person name="Zhou P."/>
            <person name="Barbe V."/>
            <person name="Bardou P."/>
            <person name="Bechner M."/>
            <person name="Bellec A."/>
            <person name="Berger A."/>
            <person name="Berges H."/>
            <person name="Bidwell S."/>
            <person name="Bisseling T."/>
            <person name="Choisne N."/>
            <person name="Couloux A."/>
            <person name="Denny R."/>
            <person name="Deshpande S."/>
            <person name="Dai X."/>
            <person name="Doyle J.J."/>
            <person name="Dudez A.M."/>
            <person name="Farmer A.D."/>
            <person name="Fouteau S."/>
            <person name="Franken C."/>
            <person name="Gibelin C."/>
            <person name="Gish J."/>
            <person name="Goldstein S."/>
            <person name="Gonzalez A.J."/>
            <person name="Green P.J."/>
            <person name="Hallab A."/>
            <person name="Hartog M."/>
            <person name="Hua A."/>
            <person name="Humphray S.J."/>
            <person name="Jeong D.H."/>
            <person name="Jing Y."/>
            <person name="Jocker A."/>
            <person name="Kenton S.M."/>
            <person name="Kim D.J."/>
            <person name="Klee K."/>
            <person name="Lai H."/>
            <person name="Lang C."/>
            <person name="Lin S."/>
            <person name="Macmil S.L."/>
            <person name="Magdelenat G."/>
            <person name="Matthews L."/>
            <person name="McCorrison J."/>
            <person name="Monaghan E.L."/>
            <person name="Mun J.H."/>
            <person name="Najar F.Z."/>
            <person name="Nicholson C."/>
            <person name="Noirot C."/>
            <person name="O'Bleness M."/>
            <person name="Paule C.R."/>
            <person name="Poulain J."/>
            <person name="Prion F."/>
            <person name="Qin B."/>
            <person name="Qu C."/>
            <person name="Retzel E.F."/>
            <person name="Riddle C."/>
            <person name="Sallet E."/>
            <person name="Samain S."/>
            <person name="Samson N."/>
            <person name="Sanders I."/>
            <person name="Saurat O."/>
            <person name="Scarpelli C."/>
            <person name="Schiex T."/>
            <person name="Segurens B."/>
            <person name="Severin A.J."/>
            <person name="Sherrier D.J."/>
            <person name="Shi R."/>
            <person name="Sims S."/>
            <person name="Singer S.R."/>
            <person name="Sinharoy S."/>
            <person name="Sterck L."/>
            <person name="Viollet A."/>
            <person name="Wang B.B."/>
            <person name="Wang K."/>
            <person name="Wang M."/>
            <person name="Wang X."/>
            <person name="Warfsmann J."/>
            <person name="Weissenbach J."/>
            <person name="White D.D."/>
            <person name="White J.D."/>
            <person name="Wiley G.B."/>
            <person name="Wincker P."/>
            <person name="Xing Y."/>
            <person name="Yang L."/>
            <person name="Yao Z."/>
            <person name="Ying F."/>
            <person name="Zhai J."/>
            <person name="Zhou L."/>
            <person name="Zuber A."/>
            <person name="Denarie J."/>
            <person name="Dixon R.A."/>
            <person name="May G.D."/>
            <person name="Schwartz D.C."/>
            <person name="Rogers J."/>
            <person name="Quetier F."/>
            <person name="Town C.D."/>
            <person name="Roe B.A."/>
        </authorList>
    </citation>
    <scope>NUCLEOTIDE SEQUENCE [LARGE SCALE GENOMIC DNA]</scope>
    <source>
        <strain evidence="2">A17</strain>
        <strain evidence="3 4">cv. Jemalong A17</strain>
    </source>
</reference>
<keyword evidence="1 2" id="KW-0812">Transmembrane</keyword>
<feature type="transmembrane region" description="Helical" evidence="1">
    <location>
        <begin position="115"/>
        <end position="134"/>
    </location>
</feature>
<dbReference type="EnsemblPlants" id="AES67701">
    <property type="protein sequence ID" value="AES67701"/>
    <property type="gene ID" value="MTR_2g098200"/>
</dbReference>
<feature type="transmembrane region" description="Helical" evidence="1">
    <location>
        <begin position="50"/>
        <end position="70"/>
    </location>
</feature>
<evidence type="ECO:0000313" key="2">
    <source>
        <dbReference type="EMBL" id="AES67701.1"/>
    </source>
</evidence>
<organism evidence="2 4">
    <name type="scientific">Medicago truncatula</name>
    <name type="common">Barrel medic</name>
    <name type="synonym">Medicago tribuloides</name>
    <dbReference type="NCBI Taxonomy" id="3880"/>
    <lineage>
        <taxon>Eukaryota</taxon>
        <taxon>Viridiplantae</taxon>
        <taxon>Streptophyta</taxon>
        <taxon>Embryophyta</taxon>
        <taxon>Tracheophyta</taxon>
        <taxon>Spermatophyta</taxon>
        <taxon>Magnoliopsida</taxon>
        <taxon>eudicotyledons</taxon>
        <taxon>Gunneridae</taxon>
        <taxon>Pentapetalae</taxon>
        <taxon>rosids</taxon>
        <taxon>fabids</taxon>
        <taxon>Fabales</taxon>
        <taxon>Fabaceae</taxon>
        <taxon>Papilionoideae</taxon>
        <taxon>50 kb inversion clade</taxon>
        <taxon>NPAAA clade</taxon>
        <taxon>Hologalegina</taxon>
        <taxon>IRL clade</taxon>
        <taxon>Trifolieae</taxon>
        <taxon>Medicago</taxon>
    </lineage>
</organism>
<evidence type="ECO:0000256" key="1">
    <source>
        <dbReference type="SAM" id="Phobius"/>
    </source>
</evidence>
<reference evidence="2 4" key="2">
    <citation type="journal article" date="2014" name="BMC Genomics">
        <title>An improved genome release (version Mt4.0) for the model legume Medicago truncatula.</title>
        <authorList>
            <person name="Tang H."/>
            <person name="Krishnakumar V."/>
            <person name="Bidwell S."/>
            <person name="Rosen B."/>
            <person name="Chan A."/>
            <person name="Zhou S."/>
            <person name="Gentzbittel L."/>
            <person name="Childs K.L."/>
            <person name="Yandell M."/>
            <person name="Gundlach H."/>
            <person name="Mayer K.F."/>
            <person name="Schwartz D.C."/>
            <person name="Town C.D."/>
        </authorList>
    </citation>
    <scope>GENOME REANNOTATION</scope>
    <source>
        <strain evidence="3 4">cv. Jemalong A17</strain>
    </source>
</reference>
<reference evidence="3" key="3">
    <citation type="submission" date="2015-04" db="UniProtKB">
        <authorList>
            <consortium name="EnsemblPlants"/>
        </authorList>
    </citation>
    <scope>IDENTIFICATION</scope>
    <source>
        <strain evidence="3">cv. Jemalong A17</strain>
    </source>
</reference>
<name>G7IUD6_MEDTR</name>
<accession>G7IUD6</accession>
<proteinExistence type="predicted"/>
<sequence length="135" mass="15575">MAEERERYFRQWLSRLPGDGVCKESDMVLEFLKQPIARFRQNNLNASADWFLKGASGIMIACLTILGIVLDDSDVKKNILWLCNHDAFSADLFLIPSVRSYVVSMASIIQSDLDFKYFCIAIVLYFWPFVYDLTT</sequence>
<dbReference type="PaxDb" id="3880-AES67701"/>
<dbReference type="AlphaFoldDB" id="G7IUD6"/>
<protein>
    <submittedName>
        <fullName evidence="2">Transmembrane protein, putative</fullName>
    </submittedName>
</protein>
<keyword evidence="1" id="KW-1133">Transmembrane helix</keyword>
<dbReference type="HOGENOM" id="CLU_1888823_0_0_1"/>
<dbReference type="EMBL" id="CM001218">
    <property type="protein sequence ID" value="AES67701.1"/>
    <property type="molecule type" value="Genomic_DNA"/>
</dbReference>
<evidence type="ECO:0000313" key="4">
    <source>
        <dbReference type="Proteomes" id="UP000002051"/>
    </source>
</evidence>
<gene>
    <name evidence="2" type="ordered locus">MTR_2g098200</name>
</gene>
<dbReference type="Proteomes" id="UP000002051">
    <property type="component" value="Chromosome 2"/>
</dbReference>
<evidence type="ECO:0000313" key="3">
    <source>
        <dbReference type="EnsemblPlants" id="AES67701"/>
    </source>
</evidence>
<keyword evidence="4" id="KW-1185">Reference proteome</keyword>
<keyword evidence="1" id="KW-0472">Membrane</keyword>